<dbReference type="InterPro" id="IPR002104">
    <property type="entry name" value="Integrase_catalytic"/>
</dbReference>
<dbReference type="CDD" id="cd01189">
    <property type="entry name" value="INT_ICEBs1_C_like"/>
    <property type="match status" value="1"/>
</dbReference>
<dbReference type="Pfam" id="PF00589">
    <property type="entry name" value="Phage_integrase"/>
    <property type="match status" value="1"/>
</dbReference>
<dbReference type="Proteomes" id="UP000305768">
    <property type="component" value="Unassembled WGS sequence"/>
</dbReference>
<comment type="caution">
    <text evidence="3">The sequence shown here is derived from an EMBL/GenBank/DDBJ whole genome shotgun (WGS) entry which is preliminary data.</text>
</comment>
<protein>
    <submittedName>
        <fullName evidence="3">Site-specific integrase</fullName>
    </submittedName>
</protein>
<name>A0A4V4RYK0_STRSU</name>
<dbReference type="RefSeq" id="WP_105242409.1">
    <property type="nucleotide sequence ID" value="NZ_JARQOJ010000005.1"/>
</dbReference>
<keyword evidence="1" id="KW-0233">DNA recombination</keyword>
<dbReference type="PANTHER" id="PTHR30349">
    <property type="entry name" value="PHAGE INTEGRASE-RELATED"/>
    <property type="match status" value="1"/>
</dbReference>
<feature type="domain" description="Tyr recombinase" evidence="2">
    <location>
        <begin position="227"/>
        <end position="473"/>
    </location>
</feature>
<dbReference type="PANTHER" id="PTHR30349:SF64">
    <property type="entry name" value="PROPHAGE INTEGRASE INTD-RELATED"/>
    <property type="match status" value="1"/>
</dbReference>
<dbReference type="Gene3D" id="1.10.443.10">
    <property type="entry name" value="Intergrase catalytic core"/>
    <property type="match status" value="1"/>
</dbReference>
<dbReference type="EMBL" id="SSXP01000006">
    <property type="protein sequence ID" value="TII07885.1"/>
    <property type="molecule type" value="Genomic_DNA"/>
</dbReference>
<dbReference type="GO" id="GO:0015074">
    <property type="term" value="P:DNA integration"/>
    <property type="evidence" value="ECO:0007669"/>
    <property type="project" value="InterPro"/>
</dbReference>
<dbReference type="InterPro" id="IPR013762">
    <property type="entry name" value="Integrase-like_cat_sf"/>
</dbReference>
<gene>
    <name evidence="3" type="ORF">FAJ34_05885</name>
</gene>
<evidence type="ECO:0000259" key="2">
    <source>
        <dbReference type="PROSITE" id="PS51898"/>
    </source>
</evidence>
<dbReference type="InterPro" id="IPR011010">
    <property type="entry name" value="DNA_brk_join_enz"/>
</dbReference>
<dbReference type="PROSITE" id="PS51898">
    <property type="entry name" value="TYR_RECOMBINASE"/>
    <property type="match status" value="1"/>
</dbReference>
<dbReference type="GO" id="GO:0006310">
    <property type="term" value="P:DNA recombination"/>
    <property type="evidence" value="ECO:0007669"/>
    <property type="project" value="UniProtKB-KW"/>
</dbReference>
<proteinExistence type="predicted"/>
<sequence length="493" mass="57934">MPTNISKVLIIAGWKNDPAKKGNVLVKFGMRFTDPITRKTTRKYLSTGETKGWYTTKASPSDNRLLVSDIKNSQLITLVTNELTKIVDSYILERTGEKRVEVKTSLSLLSVGEAVYGLAFKDWEKRVHPAKNTYYSRISIWNKHISKKFNTQMSIKQFANKEKEIQDLINSVSIGLSKNIYIYIKMIFDWSLEHGYISLNDHPMLNKRVKYKRKTKSEIQKELRENIYEKYLEKEEVTVVLELIESWKNRPNSEIFRDIFEVMYLSGMRPSEVLGLNEDVLDFETKEIKVHWQRISKNRTDAEMQELRMKDEKERYRADLKTVESIRVLSMTPRIEEILTKYIERNKFEVEHNPTYIDYGYIFTRTYIKKGNIQGTPFHQNELSSYLRGGSSQSAKYNKKSGKPYSDIDDLVDFGRPVHIVPHIFRHTFVSVMADMEVPLDVIRQMVGHSEDSKEIEKIYLHIMKRKKNIIKDAMYNLSDEMSRKQSDKNQIK</sequence>
<organism evidence="3 4">
    <name type="scientific">Streptococcus suis</name>
    <dbReference type="NCBI Taxonomy" id="1307"/>
    <lineage>
        <taxon>Bacteria</taxon>
        <taxon>Bacillati</taxon>
        <taxon>Bacillota</taxon>
        <taxon>Bacilli</taxon>
        <taxon>Lactobacillales</taxon>
        <taxon>Streptococcaceae</taxon>
        <taxon>Streptococcus</taxon>
    </lineage>
</organism>
<dbReference type="AlphaFoldDB" id="A0A4V4RYK0"/>
<evidence type="ECO:0000313" key="4">
    <source>
        <dbReference type="Proteomes" id="UP000305768"/>
    </source>
</evidence>
<dbReference type="InterPro" id="IPR050090">
    <property type="entry name" value="Tyrosine_recombinase_XerCD"/>
</dbReference>
<dbReference type="SUPFAM" id="SSF56349">
    <property type="entry name" value="DNA breaking-rejoining enzymes"/>
    <property type="match status" value="1"/>
</dbReference>
<dbReference type="GO" id="GO:0003677">
    <property type="term" value="F:DNA binding"/>
    <property type="evidence" value="ECO:0007669"/>
    <property type="project" value="InterPro"/>
</dbReference>
<reference evidence="3 4" key="1">
    <citation type="submission" date="2019-04" db="EMBL/GenBank/DDBJ databases">
        <title>Genome analysis of Streptococcus suis strain WUSS425.</title>
        <authorList>
            <person name="Chen H."/>
            <person name="Gao X."/>
            <person name="Wu Z."/>
        </authorList>
    </citation>
    <scope>NUCLEOTIDE SEQUENCE [LARGE SCALE GENOMIC DNA]</scope>
    <source>
        <strain evidence="3 4">WUSS425</strain>
    </source>
</reference>
<evidence type="ECO:0000313" key="3">
    <source>
        <dbReference type="EMBL" id="TII07885.1"/>
    </source>
</evidence>
<accession>A0A4V4RYK0</accession>
<evidence type="ECO:0000256" key="1">
    <source>
        <dbReference type="ARBA" id="ARBA00023172"/>
    </source>
</evidence>